<evidence type="ECO:0000256" key="2">
    <source>
        <dbReference type="SAM" id="SignalP"/>
    </source>
</evidence>
<gene>
    <name evidence="3" type="ORF">HGRIS_014216</name>
</gene>
<evidence type="ECO:0000313" key="4">
    <source>
        <dbReference type="Proteomes" id="UP001556367"/>
    </source>
</evidence>
<feature type="transmembrane region" description="Helical" evidence="1">
    <location>
        <begin position="170"/>
        <end position="190"/>
    </location>
</feature>
<feature type="transmembrane region" description="Helical" evidence="1">
    <location>
        <begin position="210"/>
        <end position="234"/>
    </location>
</feature>
<proteinExistence type="predicted"/>
<evidence type="ECO:0000256" key="1">
    <source>
        <dbReference type="SAM" id="Phobius"/>
    </source>
</evidence>
<organism evidence="3 4">
    <name type="scientific">Hohenbuehelia grisea</name>
    <dbReference type="NCBI Taxonomy" id="104357"/>
    <lineage>
        <taxon>Eukaryota</taxon>
        <taxon>Fungi</taxon>
        <taxon>Dikarya</taxon>
        <taxon>Basidiomycota</taxon>
        <taxon>Agaricomycotina</taxon>
        <taxon>Agaricomycetes</taxon>
        <taxon>Agaricomycetidae</taxon>
        <taxon>Agaricales</taxon>
        <taxon>Pleurotineae</taxon>
        <taxon>Pleurotaceae</taxon>
        <taxon>Hohenbuehelia</taxon>
    </lineage>
</organism>
<keyword evidence="4" id="KW-1185">Reference proteome</keyword>
<feature type="signal peptide" evidence="2">
    <location>
        <begin position="1"/>
        <end position="21"/>
    </location>
</feature>
<keyword evidence="1" id="KW-0812">Transmembrane</keyword>
<feature type="transmembrane region" description="Helical" evidence="1">
    <location>
        <begin position="140"/>
        <end position="158"/>
    </location>
</feature>
<name>A0ABR3JUF5_9AGAR</name>
<dbReference type="Proteomes" id="UP001556367">
    <property type="component" value="Unassembled WGS sequence"/>
</dbReference>
<comment type="caution">
    <text evidence="3">The sequence shown here is derived from an EMBL/GenBank/DDBJ whole genome shotgun (WGS) entry which is preliminary data.</text>
</comment>
<protein>
    <submittedName>
        <fullName evidence="3">Uncharacterized protein</fullName>
    </submittedName>
</protein>
<sequence length="235" mass="24911">MPSFKSLSMIAAFAFAAFAVASPVAAPEPIPVPAPVPVAAPVAELAVRGGGYKPVPLVLIELKAAIVPLAAELKAAINLHSLVSLDVQIKVVVEKIKVVIKVAIDLFKVIHEGGYPEDDYLYHDGHKYTKNELAVLLYEILYLIFGAIYFVLKLVGLLKVFIVLPLLKEIGVLVAELLSILFILVIGLIYDLLPLLLAVDAALGVSLASIIVYLGVPALTLVLGGLLGVIGIILL</sequence>
<dbReference type="EMBL" id="JASNQZ010000003">
    <property type="protein sequence ID" value="KAL0958898.1"/>
    <property type="molecule type" value="Genomic_DNA"/>
</dbReference>
<keyword evidence="2" id="KW-0732">Signal</keyword>
<keyword evidence="1" id="KW-0472">Membrane</keyword>
<keyword evidence="1" id="KW-1133">Transmembrane helix</keyword>
<reference evidence="4" key="1">
    <citation type="submission" date="2024-06" db="EMBL/GenBank/DDBJ databases">
        <title>Multi-omics analyses provide insights into the biosynthesis of the anticancer antibiotic pleurotin in Hohenbuehelia grisea.</title>
        <authorList>
            <person name="Weaver J.A."/>
            <person name="Alberti F."/>
        </authorList>
    </citation>
    <scope>NUCLEOTIDE SEQUENCE [LARGE SCALE GENOMIC DNA]</scope>
    <source>
        <strain evidence="4">T-177</strain>
    </source>
</reference>
<accession>A0ABR3JUF5</accession>
<feature type="chain" id="PRO_5045162935" evidence="2">
    <location>
        <begin position="22"/>
        <end position="235"/>
    </location>
</feature>
<evidence type="ECO:0000313" key="3">
    <source>
        <dbReference type="EMBL" id="KAL0958898.1"/>
    </source>
</evidence>